<dbReference type="PATRIC" id="fig|419005.5.peg.557"/>
<protein>
    <recommendedName>
        <fullName evidence="1">NERD domain-containing protein</fullName>
    </recommendedName>
</protein>
<dbReference type="EMBL" id="LSDL01000024">
    <property type="protein sequence ID" value="KXB79710.1"/>
    <property type="molecule type" value="Genomic_DNA"/>
</dbReference>
<dbReference type="RefSeq" id="WP_060932634.1">
    <property type="nucleotide sequence ID" value="NZ_KQ960489.1"/>
</dbReference>
<name>A0A134BID7_9BACT</name>
<dbReference type="InterPro" id="IPR011528">
    <property type="entry name" value="NERD"/>
</dbReference>
<feature type="domain" description="NERD" evidence="1">
    <location>
        <begin position="24"/>
        <end position="130"/>
    </location>
</feature>
<organism evidence="2">
    <name type="scientific">Prevotella amnii</name>
    <dbReference type="NCBI Taxonomy" id="419005"/>
    <lineage>
        <taxon>Bacteria</taxon>
        <taxon>Pseudomonadati</taxon>
        <taxon>Bacteroidota</taxon>
        <taxon>Bacteroidia</taxon>
        <taxon>Bacteroidales</taxon>
        <taxon>Prevotellaceae</taxon>
        <taxon>Prevotella</taxon>
    </lineage>
</organism>
<dbReference type="Proteomes" id="UP000070531">
    <property type="component" value="Unassembled WGS sequence"/>
</dbReference>
<sequence>MGGLLAFRVGNYDNTAEREQFRFLCQQLKTHFGDSGEFCVFAGNYNIGCELDALFIKKDAIISIEFKNYGGNVVANENGEWTADRVAIKGGSRKTVLQQARINHSTVKRELKALGVESKHIKDVPHLIIFHQPIELDNRLSSTNKSWLHITDDNHFIEKLDDITCPKTDLDPLGIINLAEKLNLNSFYLAEFSNAKYEQPAKKNQKIDVIEDIKSDSETSSIRNTNTHKGEFDKDAIIEKTDIFPIESDNNSNVIQENCYTEEHKGMVNFVKSILSVIRKSDDYSIELYDTNDFIKAANPSNNHFTKSNVIVVYSEGIDSISGKLSKFIGKDVMALNSNSIYWELGTEISPITHQASLPIQQPSKDDAQSTQKIIFRKSRTVLPHWLDRYIFESIGAKYRPEHTRYEYNLDLSKEEIAIYLGTYFPRSYSESFCIYDNLLKNENYHHIISKHSIINVLDIGCGTGGELVGLITALTKYLPTSITIHIDAFDGNEYSLSALRNIIMMMKSQTHHTIDLVTHFKKYALKSKIDTNDLKNQVYEFIFCNKMVCELISHDVIPTEAYRKIAKSLCPLLSDDGVFLLLDVTTKDTKAGVFYPLIMNKELNDYVNEHIEFSTLLPLGCSKEHCRDSCFMQQTFQVSHSRKSNDESKVCYRILCHKELKDKIVIKLEEDTQHIIHSVKYKDGDKTAICYKSHGNKVIDSFNINL</sequence>
<accession>A0A134BID7</accession>
<dbReference type="SUPFAM" id="SSF53335">
    <property type="entry name" value="S-adenosyl-L-methionine-dependent methyltransferases"/>
    <property type="match status" value="1"/>
</dbReference>
<dbReference type="STRING" id="419005.HMPREF1860_00555"/>
<proteinExistence type="predicted"/>
<dbReference type="Pfam" id="PF08378">
    <property type="entry name" value="NERD"/>
    <property type="match status" value="1"/>
</dbReference>
<evidence type="ECO:0000259" key="1">
    <source>
        <dbReference type="Pfam" id="PF08378"/>
    </source>
</evidence>
<gene>
    <name evidence="2" type="ORF">HMPREF1860_00555</name>
</gene>
<reference evidence="2 3" key="1">
    <citation type="submission" date="2016-01" db="EMBL/GenBank/DDBJ databases">
        <authorList>
            <person name="Oliw E.H."/>
        </authorList>
    </citation>
    <scope>NUCLEOTIDE SEQUENCE [LARGE SCALE GENOMIC DNA]</scope>
    <source>
        <strain evidence="2 3">DNF00307</strain>
    </source>
</reference>
<dbReference type="AlphaFoldDB" id="A0A134BID7"/>
<evidence type="ECO:0000313" key="2">
    <source>
        <dbReference type="EMBL" id="KXB79710.1"/>
    </source>
</evidence>
<evidence type="ECO:0000313" key="3">
    <source>
        <dbReference type="Proteomes" id="UP000070531"/>
    </source>
</evidence>
<comment type="caution">
    <text evidence="2">The sequence shown here is derived from an EMBL/GenBank/DDBJ whole genome shotgun (WGS) entry which is preliminary data.</text>
</comment>
<dbReference type="Gene3D" id="3.40.50.150">
    <property type="entry name" value="Vaccinia Virus protein VP39"/>
    <property type="match status" value="1"/>
</dbReference>
<dbReference type="InterPro" id="IPR029063">
    <property type="entry name" value="SAM-dependent_MTases_sf"/>
</dbReference>